<evidence type="ECO:0000313" key="2">
    <source>
        <dbReference type="EMBL" id="PWU83546.1"/>
    </source>
</evidence>
<keyword evidence="1" id="KW-1133">Transmembrane helix</keyword>
<comment type="caution">
    <text evidence="2">The sequence shown here is derived from an EMBL/GenBank/DDBJ whole genome shotgun (WGS) entry which is preliminary data.</text>
</comment>
<keyword evidence="1" id="KW-0812">Transmembrane</keyword>
<protein>
    <submittedName>
        <fullName evidence="2">Putative retrotransposon hot spot protein (RHS,)</fullName>
    </submittedName>
</protein>
<gene>
    <name evidence="2" type="ORF">C4B63_309g12</name>
</gene>
<sequence length="157" mass="18492">MCPHFLLSSVCGDGGATRVWDRGERYAWTNPSCTPFFFCYLLSPTLCWVYGTHFPSLWWSSCMWCASHTVWMVFFLWLPVISVHKFLLIPLTFVGQYSALTQSNQENKGKQCLEIKRLPCRREMFRGERGRSLRVRQMNPLRLAEERRKCIDRSGHF</sequence>
<evidence type="ECO:0000256" key="1">
    <source>
        <dbReference type="SAM" id="Phobius"/>
    </source>
</evidence>
<name>A0A2V2UK64_TRYCR</name>
<reference evidence="2 3" key="1">
    <citation type="journal article" date="2018" name="Microb. Genom.">
        <title>Expanding an expanded genome: long-read sequencing of Trypanosoma cruzi.</title>
        <authorList>
            <person name="Berna L."/>
            <person name="Rodriguez M."/>
            <person name="Chiribao M.L."/>
            <person name="Parodi-Talice A."/>
            <person name="Pita S."/>
            <person name="Rijo G."/>
            <person name="Alvarez-Valin F."/>
            <person name="Robello C."/>
        </authorList>
    </citation>
    <scope>NUCLEOTIDE SEQUENCE [LARGE SCALE GENOMIC DNA]</scope>
    <source>
        <strain evidence="2 3">Dm28c</strain>
    </source>
</reference>
<dbReference type="VEuPathDB" id="TriTrypDB:C3747_35g299"/>
<organism evidence="2 3">
    <name type="scientific">Trypanosoma cruzi</name>
    <dbReference type="NCBI Taxonomy" id="5693"/>
    <lineage>
        <taxon>Eukaryota</taxon>
        <taxon>Discoba</taxon>
        <taxon>Euglenozoa</taxon>
        <taxon>Kinetoplastea</taxon>
        <taxon>Metakinetoplastina</taxon>
        <taxon>Trypanosomatida</taxon>
        <taxon>Trypanosomatidae</taxon>
        <taxon>Trypanosoma</taxon>
        <taxon>Schizotrypanum</taxon>
    </lineage>
</organism>
<dbReference type="VEuPathDB" id="TriTrypDB:TcCL_Unassigned00905"/>
<feature type="transmembrane region" description="Helical" evidence="1">
    <location>
        <begin position="32"/>
        <end position="51"/>
    </location>
</feature>
<keyword evidence="1" id="KW-0472">Membrane</keyword>
<accession>A0A2V2UK64</accession>
<dbReference type="EMBL" id="PRFA01000309">
    <property type="protein sequence ID" value="PWU83546.1"/>
    <property type="molecule type" value="Genomic_DNA"/>
</dbReference>
<proteinExistence type="predicted"/>
<dbReference type="Proteomes" id="UP000246121">
    <property type="component" value="Unassembled WGS sequence"/>
</dbReference>
<evidence type="ECO:0000313" key="3">
    <source>
        <dbReference type="Proteomes" id="UP000246121"/>
    </source>
</evidence>
<dbReference type="VEuPathDB" id="TriTrypDB:C4B63_309g12"/>
<dbReference type="AlphaFoldDB" id="A0A2V2UK64"/>
<dbReference type="VEuPathDB" id="TriTrypDB:TcG_13176"/>